<dbReference type="InterPro" id="IPR011333">
    <property type="entry name" value="SKP1/BTB/POZ_sf"/>
</dbReference>
<dbReference type="SUPFAM" id="SSF54695">
    <property type="entry name" value="POZ domain"/>
    <property type="match status" value="1"/>
</dbReference>
<dbReference type="EMBL" id="QWIO01002003">
    <property type="protein sequence ID" value="RMY63775.1"/>
    <property type="molecule type" value="Genomic_DNA"/>
</dbReference>
<comment type="caution">
    <text evidence="3">The sequence shown here is derived from an EMBL/GenBank/DDBJ whole genome shotgun (WGS) entry which is preliminary data.</text>
</comment>
<feature type="domain" description="BTB" evidence="1">
    <location>
        <begin position="12"/>
        <end position="84"/>
    </location>
</feature>
<evidence type="ECO:0000259" key="1">
    <source>
        <dbReference type="PROSITE" id="PS50097"/>
    </source>
</evidence>
<dbReference type="VEuPathDB" id="FungiDB:BTJ68_12254"/>
<dbReference type="CDD" id="cd18186">
    <property type="entry name" value="BTB_POZ_ZBTB_KLHL-like"/>
    <property type="match status" value="1"/>
</dbReference>
<dbReference type="PROSITE" id="PS50097">
    <property type="entry name" value="BTB"/>
    <property type="match status" value="1"/>
</dbReference>
<name>A0A3M7EZT9_HORWE</name>
<organism evidence="3 5">
    <name type="scientific">Hortaea werneckii</name>
    <name type="common">Black yeast</name>
    <name type="synonym">Cladosporium werneckii</name>
    <dbReference type="NCBI Taxonomy" id="91943"/>
    <lineage>
        <taxon>Eukaryota</taxon>
        <taxon>Fungi</taxon>
        <taxon>Dikarya</taxon>
        <taxon>Ascomycota</taxon>
        <taxon>Pezizomycotina</taxon>
        <taxon>Dothideomycetes</taxon>
        <taxon>Dothideomycetidae</taxon>
        <taxon>Mycosphaerellales</taxon>
        <taxon>Teratosphaeriaceae</taxon>
        <taxon>Hortaea</taxon>
    </lineage>
</organism>
<dbReference type="EMBL" id="QWIQ01000566">
    <property type="protein sequence ID" value="RMY82062.1"/>
    <property type="molecule type" value="Genomic_DNA"/>
</dbReference>
<evidence type="ECO:0000313" key="2">
    <source>
        <dbReference type="EMBL" id="RMY63775.1"/>
    </source>
</evidence>
<dbReference type="InterPro" id="IPR000210">
    <property type="entry name" value="BTB/POZ_dom"/>
</dbReference>
<gene>
    <name evidence="3" type="ORF">D0862_12144</name>
    <name evidence="2" type="ORF">D0864_12545</name>
</gene>
<protein>
    <recommendedName>
        <fullName evidence="1">BTB domain-containing protein</fullName>
    </recommendedName>
</protein>
<dbReference type="Proteomes" id="UP000281468">
    <property type="component" value="Unassembled WGS sequence"/>
</dbReference>
<dbReference type="Proteomes" id="UP000269539">
    <property type="component" value="Unassembled WGS sequence"/>
</dbReference>
<evidence type="ECO:0000313" key="5">
    <source>
        <dbReference type="Proteomes" id="UP000281468"/>
    </source>
</evidence>
<proteinExistence type="predicted"/>
<dbReference type="AlphaFoldDB" id="A0A3M7EZT9"/>
<evidence type="ECO:0000313" key="3">
    <source>
        <dbReference type="EMBL" id="RMY82062.1"/>
    </source>
</evidence>
<sequence length="243" mass="27501">MKRKRDMIDFTGDIVHVKCGGSPELTHVHRSLLQKSSSPLEDLDSCAGTFYPDTNTLDISDFAQHDAFRLVVHWLYTGEIILPKEDSAIATLLQAYHAVYELQIDWDEQRQCSLSNATMDYLVDCFIHPERYGAAITVATLLAVPKGLNGPPIHFISDWLVRGNLTPDVRPEQFIYHLDRPLSTRLLLVFFRGRPEGDDTPPWEKDPCAYHLHFDGSARCRARAPTTRLLIGDGITMQPTRAN</sequence>
<reference evidence="4 5" key="1">
    <citation type="journal article" date="2018" name="BMC Genomics">
        <title>Genomic evidence for intraspecific hybridization in a clonal and extremely halotolerant yeast.</title>
        <authorList>
            <person name="Gostincar C."/>
            <person name="Stajich J.E."/>
            <person name="Zupancic J."/>
            <person name="Zalar P."/>
            <person name="Gunde-Cimerman N."/>
        </authorList>
    </citation>
    <scope>NUCLEOTIDE SEQUENCE [LARGE SCALE GENOMIC DNA]</scope>
    <source>
        <strain evidence="2 4">EXF-10513</strain>
        <strain evidence="3 5">EXF-171</strain>
    </source>
</reference>
<accession>A0A3M7EZT9</accession>
<dbReference type="Gene3D" id="3.30.710.10">
    <property type="entry name" value="Potassium Channel Kv1.1, Chain A"/>
    <property type="match status" value="1"/>
</dbReference>
<evidence type="ECO:0000313" key="4">
    <source>
        <dbReference type="Proteomes" id="UP000269539"/>
    </source>
</evidence>